<dbReference type="GO" id="GO:0005829">
    <property type="term" value="C:cytosol"/>
    <property type="evidence" value="ECO:0007669"/>
    <property type="project" value="TreeGrafter"/>
</dbReference>
<dbReference type="InterPro" id="IPR027417">
    <property type="entry name" value="P-loop_NTPase"/>
</dbReference>
<dbReference type="SUPFAM" id="SSF52540">
    <property type="entry name" value="P-loop containing nucleoside triphosphate hydrolases"/>
    <property type="match status" value="1"/>
</dbReference>
<dbReference type="InterPro" id="IPR027785">
    <property type="entry name" value="UvrD-like_helicase_C"/>
</dbReference>
<organism evidence="4 5">
    <name type="scientific">Iocasia fonsfrigidae</name>
    <dbReference type="NCBI Taxonomy" id="2682810"/>
    <lineage>
        <taxon>Bacteria</taxon>
        <taxon>Bacillati</taxon>
        <taxon>Bacillota</taxon>
        <taxon>Clostridia</taxon>
        <taxon>Halanaerobiales</taxon>
        <taxon>Halanaerobiaceae</taxon>
        <taxon>Iocasia</taxon>
    </lineage>
</organism>
<evidence type="ECO:0000313" key="5">
    <source>
        <dbReference type="Proteomes" id="UP000665020"/>
    </source>
</evidence>
<dbReference type="Gene3D" id="3.40.50.300">
    <property type="entry name" value="P-loop containing nucleotide triphosphate hydrolases"/>
    <property type="match status" value="2"/>
</dbReference>
<evidence type="ECO:0000313" key="4">
    <source>
        <dbReference type="EMBL" id="QTL97570.1"/>
    </source>
</evidence>
<protein>
    <submittedName>
        <fullName evidence="4">DUF4145 domain-containing protein</fullName>
    </submittedName>
</protein>
<dbReference type="Pfam" id="PF13643">
    <property type="entry name" value="DUF4145"/>
    <property type="match status" value="1"/>
</dbReference>
<dbReference type="GO" id="GO:0003677">
    <property type="term" value="F:DNA binding"/>
    <property type="evidence" value="ECO:0007669"/>
    <property type="project" value="InterPro"/>
</dbReference>
<dbReference type="GO" id="GO:0043138">
    <property type="term" value="F:3'-5' DNA helicase activity"/>
    <property type="evidence" value="ECO:0007669"/>
    <property type="project" value="TreeGrafter"/>
</dbReference>
<gene>
    <name evidence="4" type="ORF">GM661_06030</name>
</gene>
<accession>A0A8A7K8N9</accession>
<proteinExistence type="predicted"/>
<name>A0A8A7K8N9_9FIRM</name>
<keyword evidence="1" id="KW-0175">Coiled coil</keyword>
<evidence type="ECO:0000259" key="3">
    <source>
        <dbReference type="Pfam" id="PF13643"/>
    </source>
</evidence>
<dbReference type="EMBL" id="CP046640">
    <property type="protein sequence ID" value="QTL97570.1"/>
    <property type="molecule type" value="Genomic_DNA"/>
</dbReference>
<evidence type="ECO:0000256" key="1">
    <source>
        <dbReference type="SAM" id="Coils"/>
    </source>
</evidence>
<dbReference type="KEGG" id="ifn:GM661_06030"/>
<dbReference type="PANTHER" id="PTHR11070">
    <property type="entry name" value="UVRD / RECB / PCRA DNA HELICASE FAMILY MEMBER"/>
    <property type="match status" value="1"/>
</dbReference>
<feature type="coiled-coil region" evidence="1">
    <location>
        <begin position="142"/>
        <end position="198"/>
    </location>
</feature>
<reference evidence="4" key="1">
    <citation type="submission" date="2019-12" db="EMBL/GenBank/DDBJ databases">
        <authorList>
            <person name="zhang j."/>
            <person name="sun C.M."/>
        </authorList>
    </citation>
    <scope>NUCLEOTIDE SEQUENCE</scope>
    <source>
        <strain evidence="4">NS-1</strain>
    </source>
</reference>
<dbReference type="GO" id="GO:0000725">
    <property type="term" value="P:recombinational repair"/>
    <property type="evidence" value="ECO:0007669"/>
    <property type="project" value="TreeGrafter"/>
</dbReference>
<dbReference type="Pfam" id="PF13538">
    <property type="entry name" value="UvrD_C_2"/>
    <property type="match status" value="1"/>
</dbReference>
<feature type="domain" description="DUF4145" evidence="3">
    <location>
        <begin position="27"/>
        <end position="109"/>
    </location>
</feature>
<keyword evidence="5" id="KW-1185">Reference proteome</keyword>
<dbReference type="GO" id="GO:0033202">
    <property type="term" value="C:DNA helicase complex"/>
    <property type="evidence" value="ECO:0007669"/>
    <property type="project" value="TreeGrafter"/>
</dbReference>
<dbReference type="GO" id="GO:0005524">
    <property type="term" value="F:ATP binding"/>
    <property type="evidence" value="ECO:0007669"/>
    <property type="project" value="InterPro"/>
</dbReference>
<dbReference type="InterPro" id="IPR000212">
    <property type="entry name" value="DNA_helicase_UvrD/REP"/>
</dbReference>
<sequence>MKSNFSFLADKWETLSELGKMAEGNLYKDPNTTIVKLRMFAEQMIEYIFAYDQLEKPEEDSLFNKLKLLEREGLIVDDIAAIFHKLRLEGNKAVHESYDSLETAKALLLAAYKTAIWFMQVYGDWDFEGGDFIFPEKDYQSNDKLAEMQQRYEEMINKVQEEIAAVKVQQKELSNLSLRREKSRKSNNKIKLNQAERKILGFFDGNNNLEEINSEYRFITTEKIPSGQTNAAGKAWDAVRKSFSGRDCIAYWRYPIFSKRGENREEPDILIADKEFGLIVLEIEGYQLDDIAEVTADNWQFKKTESNDCPPYKVEDQLYAVKGLCQSDRTLRRISGRAAVVLPNITKKEWQKKGYPVDHIIFAEGLGRKSLFKELAALTPAFGNGELNNEQWQNLLLVLSGQNTFGEETAGGEQDAKTRGGVKELIKEKLFEVDLQQEFIGKTIPPGPQRIRGIAGSGKTVLLCQKAAHMYLKHPDWKIALVFFTRSLYDSTKREVDKWLRRFSNGELGYDSISSDRLQVLHAWGAKDQPGFYRTICRQHRVKPLTATHQALGEGEPNERLIKACKLLLEGVEEIKPIYDAVLIDEAQDLIVDNGDLKYEDKQPFYWLAYQSLKPVGDKKKKRLIWAYDEAQSLNSLNIPSAPELFGQGPEFKRMVSGFHEGGIRKSEIMNKCYRTPGPVLTAAHAIGMGLLRPGGMLRGYTTQEDWENIGYEVLEGSFNPVGQKVVLHRPAEMTPNRVPEIWDGKVIEFNNYSNRHEELTELAQKIKYNIEVDGLNPSRDILVIALGNIQESYRLKVAVARAIKQAGIDIYIPKALNNNVYYPKYPEIDPNRFWNKGGVTICNTYRAKGNEAYMVYVIGLDQVAAAEDNFALRNQLFVALTRTKGWLNVSGVGEFSLYKEFREVLASGNRFEFIFQRPLSRR</sequence>
<dbReference type="PANTHER" id="PTHR11070:SF2">
    <property type="entry name" value="ATP-DEPENDENT DNA HELICASE SRS2"/>
    <property type="match status" value="1"/>
</dbReference>
<dbReference type="InterPro" id="IPR025285">
    <property type="entry name" value="DUF4145"/>
</dbReference>
<feature type="domain" description="UvrD-like helicase C-terminal" evidence="2">
    <location>
        <begin position="840"/>
        <end position="890"/>
    </location>
</feature>
<dbReference type="RefSeq" id="WP_230869198.1">
    <property type="nucleotide sequence ID" value="NZ_CP046640.1"/>
</dbReference>
<dbReference type="AlphaFoldDB" id="A0A8A7K8N9"/>
<dbReference type="Proteomes" id="UP000665020">
    <property type="component" value="Chromosome"/>
</dbReference>
<evidence type="ECO:0000259" key="2">
    <source>
        <dbReference type="Pfam" id="PF13538"/>
    </source>
</evidence>